<evidence type="ECO:0000259" key="17">
    <source>
        <dbReference type="Pfam" id="PF00306"/>
    </source>
</evidence>
<dbReference type="InterPro" id="IPR005294">
    <property type="entry name" value="ATP_synth_F1_asu"/>
</dbReference>
<comment type="similarity">
    <text evidence="13">Belongs to the ATPase alpha/beta chains family. T3SS ATPase subfamily.</text>
</comment>
<dbReference type="Gene3D" id="2.40.30.20">
    <property type="match status" value="1"/>
</dbReference>
<evidence type="ECO:0000256" key="4">
    <source>
        <dbReference type="ARBA" id="ARBA00022475"/>
    </source>
</evidence>
<keyword evidence="10 15" id="KW-0472">Membrane</keyword>
<dbReference type="Pfam" id="PF02874">
    <property type="entry name" value="ATP-synt_ab_N"/>
    <property type="match status" value="1"/>
</dbReference>
<dbReference type="SUPFAM" id="SSF52540">
    <property type="entry name" value="P-loop containing nucleoside triphosphate hydrolases"/>
    <property type="match status" value="1"/>
</dbReference>
<dbReference type="InterPro" id="IPR033732">
    <property type="entry name" value="ATP_synth_F1_a_nt-bd_dom"/>
</dbReference>
<organism evidence="19 20">
    <name type="scientific">Microbulbifer pacificus</name>
    <dbReference type="NCBI Taxonomy" id="407164"/>
    <lineage>
        <taxon>Bacteria</taxon>
        <taxon>Pseudomonadati</taxon>
        <taxon>Pseudomonadota</taxon>
        <taxon>Gammaproteobacteria</taxon>
        <taxon>Cellvibrionales</taxon>
        <taxon>Microbulbiferaceae</taxon>
        <taxon>Microbulbifer</taxon>
    </lineage>
</organism>
<protein>
    <recommendedName>
        <fullName evidence="15">ATP synthase subunit alpha</fullName>
        <ecNumber evidence="15">7.1.2.2</ecNumber>
    </recommendedName>
    <alternativeName>
        <fullName evidence="15">ATP synthase F1 sector subunit alpha</fullName>
    </alternativeName>
    <alternativeName>
        <fullName evidence="15">F-ATPase subunit alpha</fullName>
    </alternativeName>
</protein>
<feature type="domain" description="ATP synthase alpha subunit C-terminal" evidence="17">
    <location>
        <begin position="368"/>
        <end position="452"/>
    </location>
</feature>
<comment type="subunit">
    <text evidence="14">F-type ATPases have 2 components, CF(1) - the catalytic core - and CF(0) - the membrane proton channel. CF(1) has five subunits: alpha(3), beta(3), gamma(1), delta(1), epsilon(1). CF(0) has four main subunits: a(1), b(1), b'(1) and c(9-12).</text>
</comment>
<evidence type="ECO:0000259" key="16">
    <source>
        <dbReference type="Pfam" id="PF00006"/>
    </source>
</evidence>
<keyword evidence="5 15" id="KW-0547">Nucleotide-binding</keyword>
<keyword evidence="8 15" id="KW-1278">Translocase</keyword>
<name>A0AAU0N0W0_9GAMM</name>
<dbReference type="PROSITE" id="PS00152">
    <property type="entry name" value="ATPASE_ALPHA_BETA"/>
    <property type="match status" value="1"/>
</dbReference>
<evidence type="ECO:0000256" key="7">
    <source>
        <dbReference type="ARBA" id="ARBA00022840"/>
    </source>
</evidence>
<gene>
    <name evidence="15" type="primary">atpA</name>
    <name evidence="19" type="ORF">R5R33_00210</name>
</gene>
<evidence type="ECO:0000256" key="3">
    <source>
        <dbReference type="ARBA" id="ARBA00022448"/>
    </source>
</evidence>
<dbReference type="AlphaFoldDB" id="A0AAU0N0W0"/>
<keyword evidence="6 15" id="KW-0375">Hydrogen ion transport</keyword>
<dbReference type="GO" id="GO:0005886">
    <property type="term" value="C:plasma membrane"/>
    <property type="evidence" value="ECO:0007669"/>
    <property type="project" value="UniProtKB-SubCell"/>
</dbReference>
<keyword evidence="7 15" id="KW-0067">ATP-binding</keyword>
<evidence type="ECO:0000256" key="8">
    <source>
        <dbReference type="ARBA" id="ARBA00022967"/>
    </source>
</evidence>
<evidence type="ECO:0000256" key="1">
    <source>
        <dbReference type="ARBA" id="ARBA00003784"/>
    </source>
</evidence>
<evidence type="ECO:0000256" key="9">
    <source>
        <dbReference type="ARBA" id="ARBA00023065"/>
    </source>
</evidence>
<dbReference type="Pfam" id="PF00306">
    <property type="entry name" value="ATP-synt_ab_C"/>
    <property type="match status" value="1"/>
</dbReference>
<proteinExistence type="inferred from homology"/>
<dbReference type="InterPro" id="IPR027417">
    <property type="entry name" value="P-loop_NTPase"/>
</dbReference>
<evidence type="ECO:0000313" key="19">
    <source>
        <dbReference type="EMBL" id="WOX05601.1"/>
    </source>
</evidence>
<dbReference type="KEGG" id="mpaf:R5R33_00210"/>
<evidence type="ECO:0000256" key="2">
    <source>
        <dbReference type="ARBA" id="ARBA00004370"/>
    </source>
</evidence>
<dbReference type="HAMAP" id="MF_01346">
    <property type="entry name" value="ATP_synth_alpha_bact"/>
    <property type="match status" value="1"/>
</dbReference>
<keyword evidence="3 15" id="KW-0813">Transport</keyword>
<comment type="catalytic activity">
    <reaction evidence="15">
        <text>ATP + H2O + 4 H(+)(in) = ADP + phosphate + 5 H(+)(out)</text>
        <dbReference type="Rhea" id="RHEA:57720"/>
        <dbReference type="ChEBI" id="CHEBI:15377"/>
        <dbReference type="ChEBI" id="CHEBI:15378"/>
        <dbReference type="ChEBI" id="CHEBI:30616"/>
        <dbReference type="ChEBI" id="CHEBI:43474"/>
        <dbReference type="ChEBI" id="CHEBI:456216"/>
        <dbReference type="EC" id="7.1.2.2"/>
    </reaction>
</comment>
<keyword evidence="4 15" id="KW-1003">Cell membrane</keyword>
<keyword evidence="9 15" id="KW-0406">Ion transport</keyword>
<dbReference type="NCBIfam" id="NF009884">
    <property type="entry name" value="PRK13343.1"/>
    <property type="match status" value="1"/>
</dbReference>
<feature type="domain" description="ATPase F1/V1/A1 complex alpha/beta subunit N-terminal" evidence="18">
    <location>
        <begin position="24"/>
        <end position="85"/>
    </location>
</feature>
<dbReference type="RefSeq" id="WP_318954071.1">
    <property type="nucleotide sequence ID" value="NZ_CP137555.1"/>
</dbReference>
<dbReference type="Gene3D" id="3.40.50.300">
    <property type="entry name" value="P-loop containing nucleotide triphosphate hydrolases"/>
    <property type="match status" value="1"/>
</dbReference>
<dbReference type="InterPro" id="IPR004100">
    <property type="entry name" value="ATPase_F1/V1/A1_a/bsu_N"/>
</dbReference>
<feature type="site" description="Required for activity" evidence="15">
    <location>
        <position position="359"/>
    </location>
</feature>
<dbReference type="InterPro" id="IPR000194">
    <property type="entry name" value="ATPase_F1/V1/A1_a/bsu_nucl-bd"/>
</dbReference>
<reference evidence="19 20" key="1">
    <citation type="submission" date="2023-10" db="EMBL/GenBank/DDBJ databases">
        <title>Description of Microbulbifer bruguierae sp. nov., isolated from the sediments of mangrove plant Bruguiera sexangula and comparative genomic analyses of the genus Microbulbifer.</title>
        <authorList>
            <person name="Long M."/>
        </authorList>
    </citation>
    <scope>NUCLEOTIDE SEQUENCE [LARGE SCALE GENOMIC DNA]</scope>
    <source>
        <strain evidence="19 20">SPO729</strain>
    </source>
</reference>
<comment type="subcellular location">
    <subcellularLocation>
        <location evidence="15">Cell membrane</location>
        <topology evidence="15">Peripheral membrane protein</topology>
    </subcellularLocation>
    <subcellularLocation>
        <location evidence="2">Membrane</location>
    </subcellularLocation>
</comment>
<dbReference type="FunFam" id="3.40.50.300:FF:002432">
    <property type="entry name" value="ATP synthase subunit alpha, mitochondrial"/>
    <property type="match status" value="1"/>
</dbReference>
<dbReference type="Proteomes" id="UP001302477">
    <property type="component" value="Chromosome"/>
</dbReference>
<dbReference type="EC" id="7.1.2.2" evidence="15"/>
<evidence type="ECO:0000256" key="10">
    <source>
        <dbReference type="ARBA" id="ARBA00023136"/>
    </source>
</evidence>
<dbReference type="InterPro" id="IPR020003">
    <property type="entry name" value="ATPase_a/bsu_AS"/>
</dbReference>
<dbReference type="GO" id="GO:0046933">
    <property type="term" value="F:proton-transporting ATP synthase activity, rotational mechanism"/>
    <property type="evidence" value="ECO:0007669"/>
    <property type="project" value="UniProtKB-UniRule"/>
</dbReference>
<dbReference type="EMBL" id="CP137555">
    <property type="protein sequence ID" value="WOX05601.1"/>
    <property type="molecule type" value="Genomic_DNA"/>
</dbReference>
<keyword evidence="20" id="KW-1185">Reference proteome</keyword>
<evidence type="ECO:0000256" key="11">
    <source>
        <dbReference type="ARBA" id="ARBA00023196"/>
    </source>
</evidence>
<evidence type="ECO:0000256" key="14">
    <source>
        <dbReference type="ARBA" id="ARBA00026013"/>
    </source>
</evidence>
<dbReference type="CDD" id="cd01132">
    <property type="entry name" value="F1-ATPase_alpha_CD"/>
    <property type="match status" value="1"/>
</dbReference>
<dbReference type="NCBIfam" id="TIGR00962">
    <property type="entry name" value="atpA"/>
    <property type="match status" value="1"/>
</dbReference>
<evidence type="ECO:0000256" key="12">
    <source>
        <dbReference type="ARBA" id="ARBA00023310"/>
    </source>
</evidence>
<keyword evidence="12 15" id="KW-0066">ATP synthesis</keyword>
<dbReference type="PANTHER" id="PTHR48082">
    <property type="entry name" value="ATP SYNTHASE SUBUNIT ALPHA, MITOCHONDRIAL"/>
    <property type="match status" value="1"/>
</dbReference>
<sequence length="495" mass="53934">MNGSLLQQRSNWLDKYRLQVRIAEQGWVVSVGDGIVWVAGLPTVAIDDVLEFSDGSRAQVFDLNVNLVGGVLLQATDALTAGTRATRGSQVLGIAVGDELLGRVLDPLGGPLDGGAMPDCAGWRPLEARAPAIAERDFVQQPLYTGSKVLDTMIPIGCGQRQLLIGDEGLGRSALALDAVTNQKGKNIRCVYVLIGQKRSTVIGTIELLRNAGALEYTTVIVAEASALPGLLHLAPFAGCTVAEYWMRQGWHTLVVYDDLSTHAKTYRELSLLLRRPPGREAYPGDIFSVHARLLERATCLNAANGGGSMTALPIVETKLGEIAAYIPTNLISITDGQVYLDRDLFSGGFRPAIDIGKSVSRIGGRAQHPAVKKEAGRMKLDYLQFLELEMFTRFGAKLEAAMEKVIRRGRVLREIFKQDRLSPLPIEFQLAWMVAFNDGLLDEWEPRALSDKLSQLEMQVAASGLTLDDGRDKWAALARDWAGEREASAQGETR</sequence>
<dbReference type="SUPFAM" id="SSF47917">
    <property type="entry name" value="C-terminal domain of alpha and beta subunits of F1 ATP synthase"/>
    <property type="match status" value="1"/>
</dbReference>
<evidence type="ECO:0000256" key="13">
    <source>
        <dbReference type="ARBA" id="ARBA00024342"/>
    </source>
</evidence>
<dbReference type="Gene3D" id="1.20.150.20">
    <property type="entry name" value="ATP synthase alpha/beta chain, C-terminal domain"/>
    <property type="match status" value="1"/>
</dbReference>
<dbReference type="GO" id="GO:0045259">
    <property type="term" value="C:proton-transporting ATP synthase complex"/>
    <property type="evidence" value="ECO:0007669"/>
    <property type="project" value="UniProtKB-KW"/>
</dbReference>
<dbReference type="PANTHER" id="PTHR48082:SF2">
    <property type="entry name" value="ATP SYNTHASE SUBUNIT ALPHA, MITOCHONDRIAL"/>
    <property type="match status" value="1"/>
</dbReference>
<evidence type="ECO:0000256" key="5">
    <source>
        <dbReference type="ARBA" id="ARBA00022741"/>
    </source>
</evidence>
<comment type="caution">
    <text evidence="15">Lacks conserved residue(s) required for the propagation of feature annotation.</text>
</comment>
<dbReference type="SUPFAM" id="SSF50615">
    <property type="entry name" value="N-terminal domain of alpha and beta subunits of F1 ATP synthase"/>
    <property type="match status" value="1"/>
</dbReference>
<dbReference type="InterPro" id="IPR000793">
    <property type="entry name" value="ATP_synth_asu_C"/>
</dbReference>
<dbReference type="Pfam" id="PF00006">
    <property type="entry name" value="ATP-synt_ab"/>
    <property type="match status" value="1"/>
</dbReference>
<comment type="function">
    <text evidence="1 15">Produces ATP from ADP in the presence of a proton gradient across the membrane. The alpha chain is a regulatory subunit.</text>
</comment>
<evidence type="ECO:0000256" key="15">
    <source>
        <dbReference type="HAMAP-Rule" id="MF_01346"/>
    </source>
</evidence>
<dbReference type="InterPro" id="IPR036121">
    <property type="entry name" value="ATPase_F1/V1/A1_a/bsu_N_sf"/>
</dbReference>
<evidence type="ECO:0000256" key="6">
    <source>
        <dbReference type="ARBA" id="ARBA00022781"/>
    </source>
</evidence>
<evidence type="ECO:0000313" key="20">
    <source>
        <dbReference type="Proteomes" id="UP001302477"/>
    </source>
</evidence>
<evidence type="ECO:0000259" key="18">
    <source>
        <dbReference type="Pfam" id="PF02874"/>
    </source>
</evidence>
<keyword evidence="11 15" id="KW-0139">CF(1)</keyword>
<dbReference type="InterPro" id="IPR023366">
    <property type="entry name" value="ATP_synth_asu-like_sf"/>
</dbReference>
<dbReference type="GO" id="GO:0043531">
    <property type="term" value="F:ADP binding"/>
    <property type="evidence" value="ECO:0007669"/>
    <property type="project" value="TreeGrafter"/>
</dbReference>
<feature type="domain" description="ATPase F1/V1/A1 complex alpha/beta subunit nucleotide-binding" evidence="16">
    <location>
        <begin position="146"/>
        <end position="361"/>
    </location>
</feature>
<dbReference type="GO" id="GO:0005524">
    <property type="term" value="F:ATP binding"/>
    <property type="evidence" value="ECO:0007669"/>
    <property type="project" value="UniProtKB-UniRule"/>
</dbReference>
<dbReference type="InterPro" id="IPR038376">
    <property type="entry name" value="ATP_synth_asu_C_sf"/>
</dbReference>
<accession>A0AAU0N0W0</accession>